<keyword evidence="1" id="KW-1133">Transmembrane helix</keyword>
<dbReference type="AlphaFoldDB" id="A0A169PK73"/>
<keyword evidence="1" id="KW-0472">Membrane</keyword>
<protein>
    <submittedName>
        <fullName evidence="2">Transmembrane protein</fullName>
    </submittedName>
</protein>
<keyword evidence="1 2" id="KW-0812">Transmembrane</keyword>
<sequence>MHTKSAGWTGGRVASVIVGALLALLALTLVGAGGTAMYYASQDDGYIDLGTSRYEHRTDTYAMATEAWRADKQMGGLYDDLRVTFEPDKGADRVFIGLAGAEELRQYLDGVEYVTIHDSSDKGDTQSTHKGAAPRTLPGTAENLWSAQADGKGVQTLNWPVKPGEVGLVAMNADGSRGVAGHVTVAAKIGVLSGTGIALLVVGVLVLVGSLLMIVRPIRRARGRA</sequence>
<gene>
    <name evidence="2" type="ORF">SLA_7256</name>
</gene>
<keyword evidence="3" id="KW-1185">Reference proteome</keyword>
<dbReference type="EMBL" id="AP017424">
    <property type="protein sequence ID" value="BAU88122.1"/>
    <property type="molecule type" value="Genomic_DNA"/>
</dbReference>
<organism evidence="2 3">
    <name type="scientific">Streptomyces laurentii</name>
    <dbReference type="NCBI Taxonomy" id="39478"/>
    <lineage>
        <taxon>Bacteria</taxon>
        <taxon>Bacillati</taxon>
        <taxon>Actinomycetota</taxon>
        <taxon>Actinomycetes</taxon>
        <taxon>Kitasatosporales</taxon>
        <taxon>Streptomycetaceae</taxon>
        <taxon>Streptomyces</taxon>
    </lineage>
</organism>
<proteinExistence type="predicted"/>
<evidence type="ECO:0000313" key="2">
    <source>
        <dbReference type="EMBL" id="BAU88122.1"/>
    </source>
</evidence>
<evidence type="ECO:0000256" key="1">
    <source>
        <dbReference type="SAM" id="Phobius"/>
    </source>
</evidence>
<accession>A0A169PK73</accession>
<feature type="transmembrane region" description="Helical" evidence="1">
    <location>
        <begin position="196"/>
        <end position="215"/>
    </location>
</feature>
<name>A0A169PK73_STRLU</name>
<reference evidence="2 3" key="1">
    <citation type="journal article" date="2016" name="Genome Announc.">
        <title>Complete Genome Sequence of Thiostrepton-Producing Streptomyces laurentii ATCC 31255.</title>
        <authorList>
            <person name="Doi K."/>
            <person name="Fujino Y."/>
            <person name="Nagayoshi Y."/>
            <person name="Ohshima T."/>
            <person name="Ogata S."/>
        </authorList>
    </citation>
    <scope>NUCLEOTIDE SEQUENCE [LARGE SCALE GENOMIC DNA]</scope>
    <source>
        <strain evidence="2 3">ATCC 31255</strain>
    </source>
</reference>
<dbReference type="RefSeq" id="WP_359873572.1">
    <property type="nucleotide sequence ID" value="NZ_JBEYHT010000005.1"/>
</dbReference>
<dbReference type="Proteomes" id="UP000217676">
    <property type="component" value="Chromosome"/>
</dbReference>
<evidence type="ECO:0000313" key="3">
    <source>
        <dbReference type="Proteomes" id="UP000217676"/>
    </source>
</evidence>
<dbReference type="KEGG" id="slau:SLA_7256"/>